<dbReference type="SUPFAM" id="SSF48371">
    <property type="entry name" value="ARM repeat"/>
    <property type="match status" value="1"/>
</dbReference>
<feature type="repeat" description="HEAT" evidence="2">
    <location>
        <begin position="205"/>
        <end position="243"/>
    </location>
</feature>
<dbReference type="InterPro" id="IPR011989">
    <property type="entry name" value="ARM-like"/>
</dbReference>
<dbReference type="InterPro" id="IPR016024">
    <property type="entry name" value="ARM-type_fold"/>
</dbReference>
<reference evidence="4" key="2">
    <citation type="submission" date="2025-08" db="UniProtKB">
        <authorList>
            <consortium name="Ensembl"/>
        </authorList>
    </citation>
    <scope>IDENTIFICATION</scope>
</reference>
<dbReference type="PANTHER" id="PTHR10648">
    <property type="entry name" value="SERINE/THREONINE-PROTEIN PHOSPHATASE PP2A 65 KDA REGULATORY SUBUNIT"/>
    <property type="match status" value="1"/>
</dbReference>
<dbReference type="GO" id="GO:0000159">
    <property type="term" value="C:protein phosphatase type 2A complex"/>
    <property type="evidence" value="ECO:0007669"/>
    <property type="project" value="TreeGrafter"/>
</dbReference>
<proteinExistence type="predicted"/>
<feature type="repeat" description="HEAT" evidence="2">
    <location>
        <begin position="89"/>
        <end position="127"/>
    </location>
</feature>
<dbReference type="GO" id="GO:0005634">
    <property type="term" value="C:nucleus"/>
    <property type="evidence" value="ECO:0007669"/>
    <property type="project" value="TreeGrafter"/>
</dbReference>
<protein>
    <submittedName>
        <fullName evidence="4">Protein phosphatase 2 scaffold subunit Abeta</fullName>
    </submittedName>
</protein>
<evidence type="ECO:0000256" key="1">
    <source>
        <dbReference type="ARBA" id="ARBA00022737"/>
    </source>
</evidence>
<dbReference type="GO" id="GO:0005829">
    <property type="term" value="C:cytosol"/>
    <property type="evidence" value="ECO:0007669"/>
    <property type="project" value="TreeGrafter"/>
</dbReference>
<keyword evidence="5" id="KW-1185">Reference proteome</keyword>
<dbReference type="Gene3D" id="1.25.10.10">
    <property type="entry name" value="Leucine-rich Repeat Variant"/>
    <property type="match status" value="2"/>
</dbReference>
<dbReference type="Pfam" id="PF02985">
    <property type="entry name" value="HEAT"/>
    <property type="match status" value="2"/>
</dbReference>
<evidence type="ECO:0000259" key="3">
    <source>
        <dbReference type="Pfam" id="PF22956"/>
    </source>
</evidence>
<organism evidence="4 5">
    <name type="scientific">Nothobranchius furzeri</name>
    <name type="common">Turquoise killifish</name>
    <dbReference type="NCBI Taxonomy" id="105023"/>
    <lineage>
        <taxon>Eukaryota</taxon>
        <taxon>Metazoa</taxon>
        <taxon>Chordata</taxon>
        <taxon>Craniata</taxon>
        <taxon>Vertebrata</taxon>
        <taxon>Euteleostomi</taxon>
        <taxon>Actinopterygii</taxon>
        <taxon>Neopterygii</taxon>
        <taxon>Teleostei</taxon>
        <taxon>Neoteleostei</taxon>
        <taxon>Acanthomorphata</taxon>
        <taxon>Ovalentaria</taxon>
        <taxon>Atherinomorphae</taxon>
        <taxon>Cyprinodontiformes</taxon>
        <taxon>Nothobranchiidae</taxon>
        <taxon>Nothobranchius</taxon>
    </lineage>
</organism>
<dbReference type="PROSITE" id="PS50077">
    <property type="entry name" value="HEAT_REPEAT"/>
    <property type="match status" value="8"/>
</dbReference>
<dbReference type="InterPro" id="IPR000357">
    <property type="entry name" value="HEAT"/>
</dbReference>
<feature type="repeat" description="HEAT" evidence="2">
    <location>
        <begin position="311"/>
        <end position="349"/>
    </location>
</feature>
<dbReference type="Proteomes" id="UP000694548">
    <property type="component" value="Chromosome sgr06"/>
</dbReference>
<dbReference type="Ensembl" id="ENSNFUT00015043071.1">
    <property type="protein sequence ID" value="ENSNFUP00015041258.1"/>
    <property type="gene ID" value="ENSNFUG00015019629.1"/>
</dbReference>
<dbReference type="Pfam" id="PF22956">
    <property type="entry name" value="VPS15-like_hel"/>
    <property type="match status" value="1"/>
</dbReference>
<reference evidence="4" key="1">
    <citation type="submission" date="2014-08" db="EMBL/GenBank/DDBJ databases">
        <authorList>
            <person name="Senf B."/>
            <person name="Petzold A."/>
            <person name="Downie B.R."/>
            <person name="Koch P."/>
            <person name="Platzer M."/>
        </authorList>
    </citation>
    <scope>NUCLEOTIDE SEQUENCE [LARGE SCALE GENOMIC DNA]</scope>
    <source>
        <strain evidence="4">GRZ</strain>
    </source>
</reference>
<sequence>MAGADGDDSLYPIAVLIDELRNEDVQLRLNSIKKLSTIALALGVERTRTELLPFLTDTIYDEDEVLLALAEQLGNFTMLVGGPEYVHCLLPPLESLATVEETVVRDKAVESLRKISQEHSPVDLEVHFEPLVKRLASGDWFTSRTSACGLFSVCYPRVSSTVKAEIRQHFRTLCSDDTPMVRRAAASKLGEFAKVLELDYVKTDIIPLFTSLASDEQDSVRLLAVEACVSIATLLPQEDLETLVMPTLRQAAEDKSWRVRYMVFKLVLFFPSTFCSKLSDFYTNQHVKSALASVIMGLSTILGKDNTIEHLLPLFLTQLKDECPEVRLNIISNLDCVNEVIGIRQLSQSLLPAIVELAEDAKWRVRLAIIEYMPLLAGQLGVEFFDEKLNTLCMAWLIDHVYAIREAATSNLTKLVEKFGAEWAQNTIVPKVLGMANDPNYLHRMTTLFCINALSEACGQDITTKQMLPVVLKMSNDQVANVRFNVAKSLQKIGPVLDSNALQTEVKPVLEKLASDTDMDVKYFAQEKPVFMFHFPFPLILSLLNKPRLSIVL</sequence>
<dbReference type="InterPro" id="IPR051023">
    <property type="entry name" value="PP2A_Regulatory_Subunit_A"/>
</dbReference>
<evidence type="ECO:0000256" key="2">
    <source>
        <dbReference type="PROSITE-ProRule" id="PRU00103"/>
    </source>
</evidence>
<evidence type="ECO:0000313" key="5">
    <source>
        <dbReference type="Proteomes" id="UP000694548"/>
    </source>
</evidence>
<accession>A0A8C6VUN8</accession>
<evidence type="ECO:0000313" key="4">
    <source>
        <dbReference type="Ensembl" id="ENSNFUP00015041258.1"/>
    </source>
</evidence>
<dbReference type="GO" id="GO:0019888">
    <property type="term" value="F:protein phosphatase regulator activity"/>
    <property type="evidence" value="ECO:0007669"/>
    <property type="project" value="TreeGrafter"/>
</dbReference>
<dbReference type="InterPro" id="IPR055231">
    <property type="entry name" value="2AA_helical"/>
</dbReference>
<feature type="domain" description="Phosphatase 2A Regulatory Subunit A helical" evidence="3">
    <location>
        <begin position="89"/>
        <end position="261"/>
    </location>
</feature>
<feature type="repeat" description="HEAT" evidence="2">
    <location>
        <begin position="166"/>
        <end position="204"/>
    </location>
</feature>
<dbReference type="InterPro" id="IPR021133">
    <property type="entry name" value="HEAT_type_2"/>
</dbReference>
<name>A0A8C6VUN8_NOTFU</name>
<dbReference type="GeneTree" id="ENSGT00950000183066"/>
<dbReference type="PANTHER" id="PTHR10648:SF4">
    <property type="entry name" value="PROTEIN PHOSPHATASE 2 (FORMERLY 2A), REGULATORY SUBUNIT A, BETA ISOFORM-RELATED"/>
    <property type="match status" value="1"/>
</dbReference>
<feature type="repeat" description="HEAT" evidence="2">
    <location>
        <begin position="467"/>
        <end position="505"/>
    </location>
</feature>
<dbReference type="AlphaFoldDB" id="A0A8C6VUN8"/>
<gene>
    <name evidence="4" type="primary">PPP2R1B</name>
    <name evidence="4" type="synonym">ppp2r1bb</name>
</gene>
<reference evidence="4" key="3">
    <citation type="submission" date="2025-09" db="UniProtKB">
        <authorList>
            <consortium name="Ensembl"/>
        </authorList>
    </citation>
    <scope>IDENTIFICATION</scope>
</reference>
<keyword evidence="1" id="KW-0677">Repeat</keyword>
<feature type="repeat" description="HEAT" evidence="2">
    <location>
        <begin position="428"/>
        <end position="466"/>
    </location>
</feature>
<feature type="repeat" description="HEAT" evidence="2">
    <location>
        <begin position="350"/>
        <end position="388"/>
    </location>
</feature>
<feature type="repeat" description="HEAT" evidence="2">
    <location>
        <begin position="12"/>
        <end position="50"/>
    </location>
</feature>